<evidence type="ECO:0000313" key="7">
    <source>
        <dbReference type="Proteomes" id="UP000027195"/>
    </source>
</evidence>
<dbReference type="HOGENOM" id="CLU_115063_2_0_1"/>
<accession>A0A067MAS2</accession>
<dbReference type="OrthoDB" id="67317at2759"/>
<keyword evidence="2 5" id="KW-0812">Transmembrane</keyword>
<evidence type="ECO:0008006" key="8">
    <source>
        <dbReference type="Google" id="ProtNLM"/>
    </source>
</evidence>
<feature type="transmembrane region" description="Helical" evidence="5">
    <location>
        <begin position="7"/>
        <end position="34"/>
    </location>
</feature>
<keyword evidence="4 5" id="KW-0472">Membrane</keyword>
<evidence type="ECO:0000256" key="2">
    <source>
        <dbReference type="ARBA" id="ARBA00022692"/>
    </source>
</evidence>
<keyword evidence="7" id="KW-1185">Reference proteome</keyword>
<sequence length="89" mass="9950">MMQLKPFVSLFNAAFWLAISVFGVIILSEFGYAFDHNFEAVMGSVNDPEDGHVVATTCYTAAFVYFILSGLFACQLVVHQRLPRGEIRL</sequence>
<evidence type="ECO:0000313" key="6">
    <source>
        <dbReference type="EMBL" id="KDQ12684.1"/>
    </source>
</evidence>
<evidence type="ECO:0000256" key="5">
    <source>
        <dbReference type="SAM" id="Phobius"/>
    </source>
</evidence>
<name>A0A067MAS2_BOTB1</name>
<dbReference type="Pfam" id="PF23489">
    <property type="entry name" value="V-ATPase_su_f"/>
    <property type="match status" value="1"/>
</dbReference>
<dbReference type="AlphaFoldDB" id="A0A067MAS2"/>
<dbReference type="Proteomes" id="UP000027195">
    <property type="component" value="Unassembled WGS sequence"/>
</dbReference>
<dbReference type="InterPro" id="IPR056552">
    <property type="entry name" value="Ribonucl_Kappa"/>
</dbReference>
<feature type="transmembrane region" description="Helical" evidence="5">
    <location>
        <begin position="54"/>
        <end position="78"/>
    </location>
</feature>
<comment type="subcellular location">
    <subcellularLocation>
        <location evidence="1">Membrane</location>
    </subcellularLocation>
</comment>
<dbReference type="InParanoid" id="A0A067MAS2"/>
<keyword evidence="3 5" id="KW-1133">Transmembrane helix</keyword>
<reference evidence="7" key="1">
    <citation type="journal article" date="2014" name="Proc. Natl. Acad. Sci. U.S.A.">
        <title>Extensive sampling of basidiomycete genomes demonstrates inadequacy of the white-rot/brown-rot paradigm for wood decay fungi.</title>
        <authorList>
            <person name="Riley R."/>
            <person name="Salamov A.A."/>
            <person name="Brown D.W."/>
            <person name="Nagy L.G."/>
            <person name="Floudas D."/>
            <person name="Held B.W."/>
            <person name="Levasseur A."/>
            <person name="Lombard V."/>
            <person name="Morin E."/>
            <person name="Otillar R."/>
            <person name="Lindquist E.A."/>
            <person name="Sun H."/>
            <person name="LaButti K.M."/>
            <person name="Schmutz J."/>
            <person name="Jabbour D."/>
            <person name="Luo H."/>
            <person name="Baker S.E."/>
            <person name="Pisabarro A.G."/>
            <person name="Walton J.D."/>
            <person name="Blanchette R.A."/>
            <person name="Henrissat B."/>
            <person name="Martin F."/>
            <person name="Cullen D."/>
            <person name="Hibbett D.S."/>
            <person name="Grigoriev I.V."/>
        </authorList>
    </citation>
    <scope>NUCLEOTIDE SEQUENCE [LARGE SCALE GENOMIC DNA]</scope>
    <source>
        <strain evidence="7">FD-172 SS1</strain>
    </source>
</reference>
<dbReference type="GO" id="GO:0016020">
    <property type="term" value="C:membrane"/>
    <property type="evidence" value="ECO:0007669"/>
    <property type="project" value="UniProtKB-SubCell"/>
</dbReference>
<evidence type="ECO:0000256" key="4">
    <source>
        <dbReference type="ARBA" id="ARBA00023136"/>
    </source>
</evidence>
<dbReference type="STRING" id="930990.A0A067MAS2"/>
<gene>
    <name evidence="6" type="ORF">BOTBODRAFT_34137</name>
</gene>
<protein>
    <recommendedName>
        <fullName evidence="8">MARVEL domain-containing protein</fullName>
    </recommendedName>
</protein>
<proteinExistence type="predicted"/>
<evidence type="ECO:0000256" key="3">
    <source>
        <dbReference type="ARBA" id="ARBA00022989"/>
    </source>
</evidence>
<organism evidence="6 7">
    <name type="scientific">Botryobasidium botryosum (strain FD-172 SS1)</name>
    <dbReference type="NCBI Taxonomy" id="930990"/>
    <lineage>
        <taxon>Eukaryota</taxon>
        <taxon>Fungi</taxon>
        <taxon>Dikarya</taxon>
        <taxon>Basidiomycota</taxon>
        <taxon>Agaricomycotina</taxon>
        <taxon>Agaricomycetes</taxon>
        <taxon>Cantharellales</taxon>
        <taxon>Botryobasidiaceae</taxon>
        <taxon>Botryobasidium</taxon>
    </lineage>
</organism>
<dbReference type="EMBL" id="KL198048">
    <property type="protein sequence ID" value="KDQ12684.1"/>
    <property type="molecule type" value="Genomic_DNA"/>
</dbReference>
<evidence type="ECO:0000256" key="1">
    <source>
        <dbReference type="ARBA" id="ARBA00004370"/>
    </source>
</evidence>